<gene>
    <name evidence="8" type="ORF">ETB97_012673</name>
</gene>
<dbReference type="EMBL" id="SPNV01000092">
    <property type="protein sequence ID" value="KAF5861721.1"/>
    <property type="molecule type" value="Genomic_DNA"/>
</dbReference>
<name>A0A8H6E6Z1_PETAA</name>
<comment type="similarity">
    <text evidence="5">Belongs to the 2-oxoadipate dioxygenase/decarboxylase family.</text>
</comment>
<dbReference type="Gene3D" id="3.10.180.80">
    <property type="entry name" value="Uncharacterised protein PF07063, DUF1338"/>
    <property type="match status" value="1"/>
</dbReference>
<evidence type="ECO:0000256" key="4">
    <source>
        <dbReference type="ARBA" id="ARBA00023004"/>
    </source>
</evidence>
<comment type="cofactor">
    <cofactor evidence="1">
        <name>Fe(2+)</name>
        <dbReference type="ChEBI" id="CHEBI:29033"/>
    </cofactor>
</comment>
<evidence type="ECO:0000256" key="2">
    <source>
        <dbReference type="ARBA" id="ARBA00022964"/>
    </source>
</evidence>
<dbReference type="InterPro" id="IPR009770">
    <property type="entry name" value="HGLS"/>
</dbReference>
<dbReference type="GO" id="GO:0051213">
    <property type="term" value="F:dioxygenase activity"/>
    <property type="evidence" value="ECO:0007669"/>
    <property type="project" value="UniProtKB-KW"/>
</dbReference>
<keyword evidence="4" id="KW-0408">Iron</keyword>
<evidence type="ECO:0000313" key="9">
    <source>
        <dbReference type="Proteomes" id="UP000541154"/>
    </source>
</evidence>
<keyword evidence="9" id="KW-1185">Reference proteome</keyword>
<reference evidence="8 9" key="1">
    <citation type="submission" date="2019-04" db="EMBL/GenBank/DDBJ databases">
        <title>Aspergillus burnettii sp. nov., novel species from soil in southeast Queensland.</title>
        <authorList>
            <person name="Gilchrist C.L.M."/>
            <person name="Pitt J.I."/>
            <person name="Lange L."/>
            <person name="Lacey H.J."/>
            <person name="Vuong D."/>
            <person name="Midgley D.J."/>
            <person name="Greenfield P."/>
            <person name="Bradbury M."/>
            <person name="Lacey E."/>
            <person name="Busk P.K."/>
            <person name="Pilgaard B."/>
            <person name="Chooi Y.H."/>
            <person name="Piggott A.M."/>
        </authorList>
    </citation>
    <scope>NUCLEOTIDE SEQUENCE [LARGE SCALE GENOMIC DNA]</scope>
    <source>
        <strain evidence="8 9">FRR 5400</strain>
    </source>
</reference>
<sequence>MDTTTATDPSTLVDPGTLRTKFALAMRLDRNLFCVSTTLLRPEKLDSNEARELSLNLLAKRKIFTDKLLEMLKIAEAQEGRLSEEKAEVFVPEALKTFSWQQSAHFNHLTPRTLDITAAQTRMQGAGMAVKSRFEGPPLRKCPITMRQASFLALEEPVSFPTGQAEKDTIECSTLVEGSHKAPFGEIEERGAAVTAKERGLPETVDALMTDGFQKFPDDWDDLMNQGSIYFQFQIAKEPKERPILRKGNQTLPEQLITEGVVEVFPITYEDFCPSRLPASFNQI</sequence>
<evidence type="ECO:0000313" key="8">
    <source>
        <dbReference type="EMBL" id="KAF5861721.1"/>
    </source>
</evidence>
<comment type="caution">
    <text evidence="8">The sequence shown here is derived from an EMBL/GenBank/DDBJ whole genome shotgun (WGS) entry which is preliminary data.</text>
</comment>
<dbReference type="AlphaFoldDB" id="A0A8H6E6Z1"/>
<dbReference type="Pfam" id="PF07063">
    <property type="entry name" value="HGLS"/>
    <property type="match status" value="1"/>
</dbReference>
<dbReference type="SMART" id="SM01150">
    <property type="entry name" value="DUF1338"/>
    <property type="match status" value="1"/>
</dbReference>
<evidence type="ECO:0000256" key="5">
    <source>
        <dbReference type="ARBA" id="ARBA00035013"/>
    </source>
</evidence>
<evidence type="ECO:0000256" key="6">
    <source>
        <dbReference type="ARBA" id="ARBA00035023"/>
    </source>
</evidence>
<dbReference type="Proteomes" id="UP000541154">
    <property type="component" value="Unassembled WGS sequence"/>
</dbReference>
<proteinExistence type="inferred from homology"/>
<evidence type="ECO:0000256" key="3">
    <source>
        <dbReference type="ARBA" id="ARBA00023002"/>
    </source>
</evidence>
<accession>A0A8H6E6Z1</accession>
<protein>
    <recommendedName>
        <fullName evidence="6">2-oxoadipate dioxygenase/decarboxylase</fullName>
        <ecNumber evidence="6">1.13.11.93</ecNumber>
    </recommendedName>
    <alternativeName>
        <fullName evidence="7">2-hydroxyglutarate synthase</fullName>
    </alternativeName>
</protein>
<dbReference type="PANTHER" id="PTHR39479">
    <property type="match status" value="1"/>
</dbReference>
<keyword evidence="2" id="KW-0223">Dioxygenase</keyword>
<evidence type="ECO:0000256" key="1">
    <source>
        <dbReference type="ARBA" id="ARBA00001954"/>
    </source>
</evidence>
<evidence type="ECO:0000256" key="7">
    <source>
        <dbReference type="ARBA" id="ARBA00035045"/>
    </source>
</evidence>
<keyword evidence="3" id="KW-0560">Oxidoreductase</keyword>
<organism evidence="8 9">
    <name type="scientific">Petromyces alliaceus</name>
    <name type="common">Aspergillus alliaceus</name>
    <dbReference type="NCBI Taxonomy" id="209559"/>
    <lineage>
        <taxon>Eukaryota</taxon>
        <taxon>Fungi</taxon>
        <taxon>Dikarya</taxon>
        <taxon>Ascomycota</taxon>
        <taxon>Pezizomycotina</taxon>
        <taxon>Eurotiomycetes</taxon>
        <taxon>Eurotiomycetidae</taxon>
        <taxon>Eurotiales</taxon>
        <taxon>Aspergillaceae</taxon>
        <taxon>Aspergillus</taxon>
        <taxon>Aspergillus subgen. Circumdati</taxon>
    </lineage>
</organism>
<dbReference type="EC" id="1.13.11.93" evidence="6"/>
<dbReference type="PANTHER" id="PTHR39479:SF2">
    <property type="entry name" value="2-OXOADIPATE DIOXYGENASE_DECARBOXYLASE"/>
    <property type="match status" value="1"/>
</dbReference>